<evidence type="ECO:0000256" key="2">
    <source>
        <dbReference type="SAM" id="SignalP"/>
    </source>
</evidence>
<evidence type="ECO:0000256" key="1">
    <source>
        <dbReference type="ARBA" id="ARBA00022729"/>
    </source>
</evidence>
<dbReference type="AlphaFoldDB" id="A0A933I728"/>
<dbReference type="Pfam" id="PF13860">
    <property type="entry name" value="FlgD_ig"/>
    <property type="match status" value="1"/>
</dbReference>
<dbReference type="InterPro" id="IPR026444">
    <property type="entry name" value="Secre_tail"/>
</dbReference>
<feature type="domain" description="SbsA Ig-like" evidence="3">
    <location>
        <begin position="619"/>
        <end position="717"/>
    </location>
</feature>
<gene>
    <name evidence="5" type="ORF">HY768_00390</name>
</gene>
<dbReference type="NCBIfam" id="TIGR04183">
    <property type="entry name" value="Por_Secre_tail"/>
    <property type="match status" value="1"/>
</dbReference>
<protein>
    <submittedName>
        <fullName evidence="5">Ig-like domain-containing protein</fullName>
    </submittedName>
</protein>
<evidence type="ECO:0000259" key="4">
    <source>
        <dbReference type="Pfam" id="PF13860"/>
    </source>
</evidence>
<dbReference type="InterPro" id="IPR032812">
    <property type="entry name" value="SbsA_Ig"/>
</dbReference>
<dbReference type="Proteomes" id="UP000736328">
    <property type="component" value="Unassembled WGS sequence"/>
</dbReference>
<dbReference type="InterPro" id="IPR025965">
    <property type="entry name" value="FlgD/Vpr_Ig-like"/>
</dbReference>
<evidence type="ECO:0000259" key="3">
    <source>
        <dbReference type="Pfam" id="PF13205"/>
    </source>
</evidence>
<dbReference type="Pfam" id="PF13205">
    <property type="entry name" value="Big_5"/>
    <property type="match status" value="2"/>
</dbReference>
<evidence type="ECO:0000313" key="6">
    <source>
        <dbReference type="Proteomes" id="UP000736328"/>
    </source>
</evidence>
<evidence type="ECO:0000313" key="5">
    <source>
        <dbReference type="EMBL" id="MBI4725681.1"/>
    </source>
</evidence>
<name>A0A933I728_UNCT6</name>
<proteinExistence type="predicted"/>
<keyword evidence="1 2" id="KW-0732">Signal</keyword>
<dbReference type="InterPro" id="IPR014755">
    <property type="entry name" value="Cu-Rt/internalin_Ig-like"/>
</dbReference>
<feature type="signal peptide" evidence="2">
    <location>
        <begin position="1"/>
        <end position="21"/>
    </location>
</feature>
<organism evidence="5 6">
    <name type="scientific">candidate division TA06 bacterium</name>
    <dbReference type="NCBI Taxonomy" id="2250710"/>
    <lineage>
        <taxon>Bacteria</taxon>
        <taxon>Bacteria division TA06</taxon>
    </lineage>
</organism>
<accession>A0A933I728</accession>
<sequence length="822" mass="86882">MKRLLSLVSAVLLATAMPALAAVYAWNGAGGDLLWTNANNWTPARSAPNVGDTISFANGKSDTVTGIPTQTISTLMVGALTAVHLQSEAGARKTLTVGDSLCLAVRCQLNLNGAADTMTIFVAAGGVGQINGSMTFSGMAHKLNASDAGAIQFNIGSTFAQNCASSVFTNSGTANAIVFNAGSEFIQYAGSNPFGLGQPNSKVLFQPGSWFRCRMSGPLSFSGRSYANFELDFPTFSYTATGGNPTSLDTLQITDGKLTFGLSRINIKGDILIAAAETLQFRQVVSGGAACSLKFYGTTPQTIGGAGTLLFLNDSTSVYVNNAAGLTINRVFPVGYDLGLFEGIVTANDTLKMLSDQAVQRTNGYVVGNLALHTAIGATTKDFPVGTANGYSPVSVTFGAVGTAGRLTARAVQGSHPNVSIAAFTLKRYWTLNNDGILAFDNYEAVFNYLTDDFTAFLFPEDPNENTMVAGKYDAGNWTFPTIGARTPGGTADGGSVQLTGLTSFSDFTFGKNSTSIDAIPPTIVWTSPADGDSNVALNENVIYAFSEPMDTASFKGYSVPDHAFTKSWNTNFDTLTLTPDTLYELNTTYALICTTGTDPAGNFLTALPDSFMFTTTGDTIKPAIVSTSPANGATNVALNKNVIIAFSEPMDTASFKGYSVPDHAFTKSWNTNFDTLTLTPDTLYEYNTAYTLVYTTGTDLAGNPLAVLPDSFMFTTMPTGVEGKPGGVKPGFFLSPVAPNPVMASAEFRFGLAQDQQVSLEIYNVLGQKVKTLAEGRLASGSQTVKWNGRDENGRNVPSGVYVYRLKAGDNTSTRRFTVIR</sequence>
<feature type="domain" description="SbsA Ig-like" evidence="3">
    <location>
        <begin position="518"/>
        <end position="616"/>
    </location>
</feature>
<comment type="caution">
    <text evidence="5">The sequence shown here is derived from an EMBL/GenBank/DDBJ whole genome shotgun (WGS) entry which is preliminary data.</text>
</comment>
<dbReference type="EMBL" id="JACQXR010000004">
    <property type="protein sequence ID" value="MBI4725681.1"/>
    <property type="molecule type" value="Genomic_DNA"/>
</dbReference>
<feature type="domain" description="FlgD/Vpr Ig-like" evidence="4">
    <location>
        <begin position="753"/>
        <end position="810"/>
    </location>
</feature>
<dbReference type="Gene3D" id="2.60.40.1220">
    <property type="match status" value="1"/>
</dbReference>
<dbReference type="Gene3D" id="2.60.40.4070">
    <property type="match status" value="1"/>
</dbReference>
<reference evidence="5" key="1">
    <citation type="submission" date="2020-07" db="EMBL/GenBank/DDBJ databases">
        <title>Huge and variable diversity of episymbiotic CPR bacteria and DPANN archaea in groundwater ecosystems.</title>
        <authorList>
            <person name="He C.Y."/>
            <person name="Keren R."/>
            <person name="Whittaker M."/>
            <person name="Farag I.F."/>
            <person name="Doudna J."/>
            <person name="Cate J.H.D."/>
            <person name="Banfield J.F."/>
        </authorList>
    </citation>
    <scope>NUCLEOTIDE SEQUENCE</scope>
    <source>
        <strain evidence="5">NC_groundwater_1520_Pr4_B-0.1um_53_5</strain>
    </source>
</reference>
<feature type="chain" id="PRO_5036691615" evidence="2">
    <location>
        <begin position="22"/>
        <end position="822"/>
    </location>
</feature>